<gene>
    <name evidence="3" type="ORF">EDD68_10746</name>
</gene>
<protein>
    <submittedName>
        <fullName evidence="3">Putative amidase-like protein</fullName>
    </submittedName>
</protein>
<dbReference type="OrthoDB" id="9812429at2"/>
<dbReference type="AlphaFoldDB" id="A0A4V2V217"/>
<name>A0A4V2V217_9BACI</name>
<dbReference type="Pfam" id="PF12671">
    <property type="entry name" value="Amidase_6"/>
    <property type="match status" value="1"/>
</dbReference>
<feature type="domain" description="Putative amidase" evidence="2">
    <location>
        <begin position="129"/>
        <end position="270"/>
    </location>
</feature>
<dbReference type="PANTHER" id="PTHR40032">
    <property type="entry name" value="EXPORTED PROTEIN-RELATED"/>
    <property type="match status" value="1"/>
</dbReference>
<sequence length="286" mass="34256">MKDQLIKSWQRIFLDCPGDMDWWTRKMNLMKKRDAEIIKISGYIRCYRYFHVPDYICQVEYFLHLAYLIRQYNHYYMEEEIVPIRADFDDGQITNQTMMIPRPARKSPSLMSPDPSPQNDPVSSRRFHYDRRKAVQYAERWWNDYNPAFRNFEVDCTNYVSQCMLAGNAPMRGYPNRSRGWWYKHDNWSYSWSVAHALRWYLSSSEQGLTAREVDKANQLSPGDVICYDFEGDGKWNHNTIVVARDANGEPLVNAHTVNSRHRYWSYEDSHAWTPECQYKFFKIGE</sequence>
<feature type="region of interest" description="Disordered" evidence="1">
    <location>
        <begin position="103"/>
        <end position="124"/>
    </location>
</feature>
<organism evidence="3 4">
    <name type="scientific">Melghiribacillus thermohalophilus</name>
    <dbReference type="NCBI Taxonomy" id="1324956"/>
    <lineage>
        <taxon>Bacteria</taxon>
        <taxon>Bacillati</taxon>
        <taxon>Bacillota</taxon>
        <taxon>Bacilli</taxon>
        <taxon>Bacillales</taxon>
        <taxon>Bacillaceae</taxon>
        <taxon>Melghiribacillus</taxon>
    </lineage>
</organism>
<accession>A0A4V2V217</accession>
<dbReference type="Proteomes" id="UP000294650">
    <property type="component" value="Unassembled WGS sequence"/>
</dbReference>
<dbReference type="RefSeq" id="WP_132371516.1">
    <property type="nucleotide sequence ID" value="NZ_SMAN01000007.1"/>
</dbReference>
<proteinExistence type="predicted"/>
<keyword evidence="4" id="KW-1185">Reference proteome</keyword>
<dbReference type="InterPro" id="IPR024301">
    <property type="entry name" value="Amidase_6"/>
</dbReference>
<reference evidence="3 4" key="1">
    <citation type="submission" date="2019-03" db="EMBL/GenBank/DDBJ databases">
        <title>Genomic Encyclopedia of Type Strains, Phase IV (KMG-IV): sequencing the most valuable type-strain genomes for metagenomic binning, comparative biology and taxonomic classification.</title>
        <authorList>
            <person name="Goeker M."/>
        </authorList>
    </citation>
    <scope>NUCLEOTIDE SEQUENCE [LARGE SCALE GENOMIC DNA]</scope>
    <source>
        <strain evidence="3 4">DSM 25894</strain>
    </source>
</reference>
<comment type="caution">
    <text evidence="3">The sequence shown here is derived from an EMBL/GenBank/DDBJ whole genome shotgun (WGS) entry which is preliminary data.</text>
</comment>
<evidence type="ECO:0000256" key="1">
    <source>
        <dbReference type="SAM" id="MobiDB-lite"/>
    </source>
</evidence>
<dbReference type="EMBL" id="SMAN01000007">
    <property type="protein sequence ID" value="TCT23332.1"/>
    <property type="molecule type" value="Genomic_DNA"/>
</dbReference>
<dbReference type="PANTHER" id="PTHR40032:SF1">
    <property type="entry name" value="EXPORTED PROTEIN"/>
    <property type="match status" value="1"/>
</dbReference>
<evidence type="ECO:0000313" key="3">
    <source>
        <dbReference type="EMBL" id="TCT23332.1"/>
    </source>
</evidence>
<evidence type="ECO:0000259" key="2">
    <source>
        <dbReference type="Pfam" id="PF12671"/>
    </source>
</evidence>
<evidence type="ECO:0000313" key="4">
    <source>
        <dbReference type="Proteomes" id="UP000294650"/>
    </source>
</evidence>